<dbReference type="EMBL" id="JAULSW010000005">
    <property type="protein sequence ID" value="KAK3381868.1"/>
    <property type="molecule type" value="Genomic_DNA"/>
</dbReference>
<protein>
    <submittedName>
        <fullName evidence="2">Uncharacterized protein</fullName>
    </submittedName>
</protein>
<sequence length="200" mass="21709">MSSRSLRPRRSVVGTTSALDLQLAVNTASLPGPSSPTSPVVPEPVAHDIGSLSDSLIRAQASRHYWQDVMSVYPVQKLAHGVDYRGVGLPETARDRSFWLGYQGQDVPASRLGGQLGADTFDTTEGEEEEEEDDGGEDGEAENNDSIGDEAAATRSVPHNLAEFVDDVVWDVNTRRVAKGKPVQTVSHLMDRLRREGKLN</sequence>
<gene>
    <name evidence="2" type="ORF">B0H63DRAFT_524549</name>
</gene>
<proteinExistence type="predicted"/>
<dbReference type="AlphaFoldDB" id="A0AAE0NHY2"/>
<dbReference type="Proteomes" id="UP001285441">
    <property type="component" value="Unassembled WGS sequence"/>
</dbReference>
<accession>A0AAE0NHY2</accession>
<evidence type="ECO:0000256" key="1">
    <source>
        <dbReference type="SAM" id="MobiDB-lite"/>
    </source>
</evidence>
<organism evidence="2 3">
    <name type="scientific">Podospora didyma</name>
    <dbReference type="NCBI Taxonomy" id="330526"/>
    <lineage>
        <taxon>Eukaryota</taxon>
        <taxon>Fungi</taxon>
        <taxon>Dikarya</taxon>
        <taxon>Ascomycota</taxon>
        <taxon>Pezizomycotina</taxon>
        <taxon>Sordariomycetes</taxon>
        <taxon>Sordariomycetidae</taxon>
        <taxon>Sordariales</taxon>
        <taxon>Podosporaceae</taxon>
        <taxon>Podospora</taxon>
    </lineage>
</organism>
<evidence type="ECO:0000313" key="3">
    <source>
        <dbReference type="Proteomes" id="UP001285441"/>
    </source>
</evidence>
<name>A0AAE0NHY2_9PEZI</name>
<evidence type="ECO:0000313" key="2">
    <source>
        <dbReference type="EMBL" id="KAK3381868.1"/>
    </source>
</evidence>
<comment type="caution">
    <text evidence="2">The sequence shown here is derived from an EMBL/GenBank/DDBJ whole genome shotgun (WGS) entry which is preliminary data.</text>
</comment>
<feature type="compositionally biased region" description="Acidic residues" evidence="1">
    <location>
        <begin position="122"/>
        <end position="143"/>
    </location>
</feature>
<feature type="region of interest" description="Disordered" evidence="1">
    <location>
        <begin position="109"/>
        <end position="158"/>
    </location>
</feature>
<reference evidence="2" key="2">
    <citation type="submission" date="2023-06" db="EMBL/GenBank/DDBJ databases">
        <authorList>
            <consortium name="Lawrence Berkeley National Laboratory"/>
            <person name="Haridas S."/>
            <person name="Hensen N."/>
            <person name="Bonometti L."/>
            <person name="Westerberg I."/>
            <person name="Brannstrom I.O."/>
            <person name="Guillou S."/>
            <person name="Cros-Aarteil S."/>
            <person name="Calhoun S."/>
            <person name="Kuo A."/>
            <person name="Mondo S."/>
            <person name="Pangilinan J."/>
            <person name="Riley R."/>
            <person name="LaButti K."/>
            <person name="Andreopoulos B."/>
            <person name="Lipzen A."/>
            <person name="Chen C."/>
            <person name="Yanf M."/>
            <person name="Daum C."/>
            <person name="Ng V."/>
            <person name="Clum A."/>
            <person name="Steindorff A."/>
            <person name="Ohm R."/>
            <person name="Martin F."/>
            <person name="Silar P."/>
            <person name="Natvig D."/>
            <person name="Lalanne C."/>
            <person name="Gautier V."/>
            <person name="Ament-velasquez S.L."/>
            <person name="Kruys A."/>
            <person name="Hutchinson M.I."/>
            <person name="Powell A.J."/>
            <person name="Barry K."/>
            <person name="Miller A.N."/>
            <person name="Grigoriev I.V."/>
            <person name="Debuchy R."/>
            <person name="Gladieux P."/>
            <person name="Thoren M.H."/>
            <person name="Johannesson H."/>
        </authorList>
    </citation>
    <scope>NUCLEOTIDE SEQUENCE</scope>
    <source>
        <strain evidence="2">CBS 232.78</strain>
    </source>
</reference>
<keyword evidence="3" id="KW-1185">Reference proteome</keyword>
<reference evidence="2" key="1">
    <citation type="journal article" date="2023" name="Mol. Phylogenet. Evol.">
        <title>Genome-scale phylogeny and comparative genomics of the fungal order Sordariales.</title>
        <authorList>
            <person name="Hensen N."/>
            <person name="Bonometti L."/>
            <person name="Westerberg I."/>
            <person name="Brannstrom I.O."/>
            <person name="Guillou S."/>
            <person name="Cros-Aarteil S."/>
            <person name="Calhoun S."/>
            <person name="Haridas S."/>
            <person name="Kuo A."/>
            <person name="Mondo S."/>
            <person name="Pangilinan J."/>
            <person name="Riley R."/>
            <person name="LaButti K."/>
            <person name="Andreopoulos B."/>
            <person name="Lipzen A."/>
            <person name="Chen C."/>
            <person name="Yan M."/>
            <person name="Daum C."/>
            <person name="Ng V."/>
            <person name="Clum A."/>
            <person name="Steindorff A."/>
            <person name="Ohm R.A."/>
            <person name="Martin F."/>
            <person name="Silar P."/>
            <person name="Natvig D.O."/>
            <person name="Lalanne C."/>
            <person name="Gautier V."/>
            <person name="Ament-Velasquez S.L."/>
            <person name="Kruys A."/>
            <person name="Hutchinson M.I."/>
            <person name="Powell A.J."/>
            <person name="Barry K."/>
            <person name="Miller A.N."/>
            <person name="Grigoriev I.V."/>
            <person name="Debuchy R."/>
            <person name="Gladieux P."/>
            <person name="Hiltunen Thoren M."/>
            <person name="Johannesson H."/>
        </authorList>
    </citation>
    <scope>NUCLEOTIDE SEQUENCE</scope>
    <source>
        <strain evidence="2">CBS 232.78</strain>
    </source>
</reference>